<sequence length="202" mass="22584">MLVKFCGLKRIEDIQMCNKLFPDMIGLIFAESPRKVDVELAEKILKVKGNFIKAVGVFKNQSVFDVLKIAKRLGLDFVQLHGEEDLEYVKFLRQEGVSVIKAVEISSEEDLRKAEKYVNLVNFVLLDRPKGSDLDITQIAKLAKFPYIIAGGITLENLDKFLALSPVGIDISSGIETNGLKDYKKMKGIIERVKPLRNGGLG</sequence>
<evidence type="ECO:0000313" key="12">
    <source>
        <dbReference type="Proteomes" id="UP000006804"/>
    </source>
</evidence>
<dbReference type="EC" id="5.3.1.24" evidence="3 9"/>
<evidence type="ECO:0000256" key="8">
    <source>
        <dbReference type="ARBA" id="ARBA00023235"/>
    </source>
</evidence>
<accession>F7YWY4</accession>
<dbReference type="UniPathway" id="UPA00035">
    <property type="reaction ID" value="UER00042"/>
</dbReference>
<dbReference type="EMBL" id="CP002351">
    <property type="protein sequence ID" value="AEH50576.1"/>
    <property type="molecule type" value="Genomic_DNA"/>
</dbReference>
<evidence type="ECO:0000313" key="11">
    <source>
        <dbReference type="EMBL" id="AEH50576.1"/>
    </source>
</evidence>
<keyword evidence="8 9" id="KW-0413">Isomerase</keyword>
<dbReference type="OrthoDB" id="9786954at2"/>
<protein>
    <recommendedName>
        <fullName evidence="4 9">N-(5'-phosphoribosyl)anthranilate isomerase</fullName>
        <shortName evidence="9">PRAI</shortName>
        <ecNumber evidence="3 9">5.3.1.24</ecNumber>
    </recommendedName>
</protein>
<dbReference type="Gene3D" id="3.20.20.70">
    <property type="entry name" value="Aldolase class I"/>
    <property type="match status" value="1"/>
</dbReference>
<comment type="catalytic activity">
    <reaction evidence="1 9">
        <text>N-(5-phospho-beta-D-ribosyl)anthranilate = 1-(2-carboxyphenylamino)-1-deoxy-D-ribulose 5-phosphate</text>
        <dbReference type="Rhea" id="RHEA:21540"/>
        <dbReference type="ChEBI" id="CHEBI:18277"/>
        <dbReference type="ChEBI" id="CHEBI:58613"/>
        <dbReference type="EC" id="5.3.1.24"/>
    </reaction>
</comment>
<evidence type="ECO:0000256" key="1">
    <source>
        <dbReference type="ARBA" id="ARBA00001164"/>
    </source>
</evidence>
<keyword evidence="7 9" id="KW-0057">Aromatic amino acid biosynthesis</keyword>
<evidence type="ECO:0000256" key="7">
    <source>
        <dbReference type="ARBA" id="ARBA00023141"/>
    </source>
</evidence>
<feature type="domain" description="N-(5'phosphoribosyl) anthranilate isomerase (PRAI)" evidence="10">
    <location>
        <begin position="4"/>
        <end position="191"/>
    </location>
</feature>
<dbReference type="InterPro" id="IPR013785">
    <property type="entry name" value="Aldolase_TIM"/>
</dbReference>
<dbReference type="GO" id="GO:0000162">
    <property type="term" value="P:L-tryptophan biosynthetic process"/>
    <property type="evidence" value="ECO:0007669"/>
    <property type="project" value="UniProtKB-UniRule"/>
</dbReference>
<dbReference type="RefSeq" id="WP_013931799.1">
    <property type="nucleotide sequence ID" value="NC_015707.1"/>
</dbReference>
<dbReference type="SUPFAM" id="SSF51366">
    <property type="entry name" value="Ribulose-phoshate binding barrel"/>
    <property type="match status" value="1"/>
</dbReference>
<gene>
    <name evidence="9" type="primary">trpF</name>
    <name evidence="11" type="ORF">Theth_0484</name>
</gene>
<evidence type="ECO:0000256" key="2">
    <source>
        <dbReference type="ARBA" id="ARBA00004664"/>
    </source>
</evidence>
<dbReference type="STRING" id="688269.Theth_0484"/>
<dbReference type="PANTHER" id="PTHR42894:SF1">
    <property type="entry name" value="N-(5'-PHOSPHORIBOSYL)ANTHRANILATE ISOMERASE"/>
    <property type="match status" value="1"/>
</dbReference>
<dbReference type="CDD" id="cd00405">
    <property type="entry name" value="PRAI"/>
    <property type="match status" value="1"/>
</dbReference>
<evidence type="ECO:0000259" key="10">
    <source>
        <dbReference type="Pfam" id="PF00697"/>
    </source>
</evidence>
<dbReference type="InterPro" id="IPR044643">
    <property type="entry name" value="TrpF_fam"/>
</dbReference>
<proteinExistence type="inferred from homology"/>
<dbReference type="KEGG" id="tta:Theth_0484"/>
<comment type="pathway">
    <text evidence="2 9">Amino-acid biosynthesis; L-tryptophan biosynthesis; L-tryptophan from chorismate: step 3/5.</text>
</comment>
<dbReference type="InterPro" id="IPR011060">
    <property type="entry name" value="RibuloseP-bd_barrel"/>
</dbReference>
<dbReference type="PATRIC" id="fig|688269.3.peg.499"/>
<organism evidence="11 12">
    <name type="scientific">Pseudothermotoga thermarum DSM 5069</name>
    <dbReference type="NCBI Taxonomy" id="688269"/>
    <lineage>
        <taxon>Bacteria</taxon>
        <taxon>Thermotogati</taxon>
        <taxon>Thermotogota</taxon>
        <taxon>Thermotogae</taxon>
        <taxon>Thermotogales</taxon>
        <taxon>Thermotogaceae</taxon>
        <taxon>Pseudothermotoga</taxon>
    </lineage>
</organism>
<evidence type="ECO:0000256" key="3">
    <source>
        <dbReference type="ARBA" id="ARBA00012572"/>
    </source>
</evidence>
<dbReference type="GO" id="GO:0004640">
    <property type="term" value="F:phosphoribosylanthranilate isomerase activity"/>
    <property type="evidence" value="ECO:0007669"/>
    <property type="project" value="UniProtKB-UniRule"/>
</dbReference>
<evidence type="ECO:0000256" key="6">
    <source>
        <dbReference type="ARBA" id="ARBA00022822"/>
    </source>
</evidence>
<evidence type="ECO:0000256" key="4">
    <source>
        <dbReference type="ARBA" id="ARBA00022272"/>
    </source>
</evidence>
<evidence type="ECO:0000256" key="9">
    <source>
        <dbReference type="HAMAP-Rule" id="MF_00135"/>
    </source>
</evidence>
<keyword evidence="12" id="KW-1185">Reference proteome</keyword>
<dbReference type="HOGENOM" id="CLU_076364_1_0_0"/>
<dbReference type="eggNOG" id="COG0135">
    <property type="taxonomic scope" value="Bacteria"/>
</dbReference>
<keyword evidence="6 9" id="KW-0822">Tryptophan biosynthesis</keyword>
<name>F7YWY4_9THEM</name>
<dbReference type="AlphaFoldDB" id="F7YWY4"/>
<keyword evidence="5 9" id="KW-0028">Amino-acid biosynthesis</keyword>
<dbReference type="InterPro" id="IPR001240">
    <property type="entry name" value="PRAI_dom"/>
</dbReference>
<comment type="similarity">
    <text evidence="9">Belongs to the TrpF family.</text>
</comment>
<dbReference type="HAMAP" id="MF_00135">
    <property type="entry name" value="PRAI"/>
    <property type="match status" value="1"/>
</dbReference>
<evidence type="ECO:0000256" key="5">
    <source>
        <dbReference type="ARBA" id="ARBA00022605"/>
    </source>
</evidence>
<dbReference type="PANTHER" id="PTHR42894">
    <property type="entry name" value="N-(5'-PHOSPHORIBOSYL)ANTHRANILATE ISOMERASE"/>
    <property type="match status" value="1"/>
</dbReference>
<reference evidence="11 12" key="1">
    <citation type="submission" date="2010-11" db="EMBL/GenBank/DDBJ databases">
        <title>The complete genome of Thermotoga thermarum DSM 5069.</title>
        <authorList>
            <consortium name="US DOE Joint Genome Institute (JGI-PGF)"/>
            <person name="Lucas S."/>
            <person name="Copeland A."/>
            <person name="Lapidus A."/>
            <person name="Bruce D."/>
            <person name="Goodwin L."/>
            <person name="Pitluck S."/>
            <person name="Kyrpides N."/>
            <person name="Mavromatis K."/>
            <person name="Ivanova N."/>
            <person name="Zeytun A."/>
            <person name="Brettin T."/>
            <person name="Detter J.C."/>
            <person name="Tapia R."/>
            <person name="Han C."/>
            <person name="Land M."/>
            <person name="Hauser L."/>
            <person name="Markowitz V."/>
            <person name="Cheng J.-F."/>
            <person name="Hugenholtz P."/>
            <person name="Woyke T."/>
            <person name="Wu D."/>
            <person name="Spring S."/>
            <person name="Schroeder M."/>
            <person name="Brambilla E."/>
            <person name="Klenk H.-P."/>
            <person name="Eisen J.A."/>
        </authorList>
    </citation>
    <scope>NUCLEOTIDE SEQUENCE [LARGE SCALE GENOMIC DNA]</scope>
    <source>
        <strain evidence="11 12">DSM 5069</strain>
    </source>
</reference>
<dbReference type="Proteomes" id="UP000006804">
    <property type="component" value="Chromosome"/>
</dbReference>
<dbReference type="Pfam" id="PF00697">
    <property type="entry name" value="PRAI"/>
    <property type="match status" value="1"/>
</dbReference>